<comment type="caution">
    <text evidence="3">The sequence shown here is derived from an EMBL/GenBank/DDBJ whole genome shotgun (WGS) entry which is preliminary data.</text>
</comment>
<protein>
    <submittedName>
        <fullName evidence="3">Uncharacterized protein</fullName>
    </submittedName>
</protein>
<feature type="signal peptide" evidence="1">
    <location>
        <begin position="1"/>
        <end position="21"/>
    </location>
</feature>
<sequence>MRTFGLQILILFFGTIKLCAGEIISCDRDPKACEERGGSRSHNPYCPGLPPSMQARCCENGKISLRRDCHHGGLPSVRRMV</sequence>
<accession>A0A5B0S133</accession>
<dbReference type="Proteomes" id="UP000325313">
    <property type="component" value="Unassembled WGS sequence"/>
</dbReference>
<evidence type="ECO:0000313" key="3">
    <source>
        <dbReference type="EMBL" id="KAA1131458.1"/>
    </source>
</evidence>
<keyword evidence="4" id="KW-1185">Reference proteome</keyword>
<dbReference type="Proteomes" id="UP000324748">
    <property type="component" value="Unassembled WGS sequence"/>
</dbReference>
<keyword evidence="1" id="KW-0732">Signal</keyword>
<dbReference type="EMBL" id="VDEP01000103">
    <property type="protein sequence ID" value="KAA1131458.1"/>
    <property type="molecule type" value="Genomic_DNA"/>
</dbReference>
<evidence type="ECO:0000313" key="2">
    <source>
        <dbReference type="EMBL" id="KAA1080496.1"/>
    </source>
</evidence>
<proteinExistence type="predicted"/>
<organism evidence="3 5">
    <name type="scientific">Puccinia graminis f. sp. tritici</name>
    <dbReference type="NCBI Taxonomy" id="56615"/>
    <lineage>
        <taxon>Eukaryota</taxon>
        <taxon>Fungi</taxon>
        <taxon>Dikarya</taxon>
        <taxon>Basidiomycota</taxon>
        <taxon>Pucciniomycotina</taxon>
        <taxon>Pucciniomycetes</taxon>
        <taxon>Pucciniales</taxon>
        <taxon>Pucciniaceae</taxon>
        <taxon>Puccinia</taxon>
    </lineage>
</organism>
<reference evidence="4 5" key="1">
    <citation type="submission" date="2019-05" db="EMBL/GenBank/DDBJ databases">
        <title>Emergence of the Ug99 lineage of the wheat stem rust pathogen through somatic hybridization.</title>
        <authorList>
            <person name="Li F."/>
            <person name="Upadhyaya N.M."/>
            <person name="Sperschneider J."/>
            <person name="Matny O."/>
            <person name="Nguyen-Phuc H."/>
            <person name="Mago R."/>
            <person name="Raley C."/>
            <person name="Miller M.E."/>
            <person name="Silverstein K.A.T."/>
            <person name="Henningsen E."/>
            <person name="Hirsch C.D."/>
            <person name="Visser B."/>
            <person name="Pretorius Z.A."/>
            <person name="Steffenson B.J."/>
            <person name="Schwessinger B."/>
            <person name="Dodds P.N."/>
            <person name="Figueroa M."/>
        </authorList>
    </citation>
    <scope>NUCLEOTIDE SEQUENCE [LARGE SCALE GENOMIC DNA]</scope>
    <source>
        <strain evidence="2">21-0</strain>
        <strain evidence="3 5">Ug99</strain>
    </source>
</reference>
<dbReference type="AlphaFoldDB" id="A0A5B0S133"/>
<gene>
    <name evidence="2" type="ORF">PGT21_009355</name>
    <name evidence="3" type="ORF">PGTUg99_016662</name>
</gene>
<evidence type="ECO:0000256" key="1">
    <source>
        <dbReference type="SAM" id="SignalP"/>
    </source>
</evidence>
<dbReference type="EMBL" id="VSWC01000131">
    <property type="protein sequence ID" value="KAA1080496.1"/>
    <property type="molecule type" value="Genomic_DNA"/>
</dbReference>
<evidence type="ECO:0000313" key="5">
    <source>
        <dbReference type="Proteomes" id="UP000325313"/>
    </source>
</evidence>
<name>A0A5B0S133_PUCGR</name>
<feature type="chain" id="PRO_5036138263" evidence="1">
    <location>
        <begin position="22"/>
        <end position="81"/>
    </location>
</feature>
<evidence type="ECO:0000313" key="4">
    <source>
        <dbReference type="Proteomes" id="UP000324748"/>
    </source>
</evidence>